<sequence length="470" mass="52738">MPDAYSSLILPDVRLMVQEEDRHGLTEFCRVLHPAVIANILEELEPREVWAILDHADLRLRVEIFEYINLRRQTEMVAELDKRRLSELLEEMSPDDRVDLLSRMPHDRVQDLLPLIAQAERNDIRRLLSYEEHSAGSIMTTEYASLPADITVNQALQRLREQAPNSETIYYIYILNSARRLEGLISLRELILARPESVLSDIMQRDVIRMRVDEDREDVVQELARYNFIAMPLVDTEDRLVGIVTHDDALDVVQEEATEDAYRQGAVEPLRDDYEDTPMLTILWKRGIWLLVLSVVALMTAGVADIYAQSTAEGGARASEAPPGLTSALIFLFIPLVMASGGNAGSQSATLFIRMFALQPADAAVPGMEYHVDRDLILREFAIAASMGAVLGAMDFLFVWLWFDKGVDRAAVVGLTVFLIVILGTTAGTMLPILFRRMGMDPAIMSNPLIAAIVDVLGIVIFYEVAMALL</sequence>
<feature type="domain" description="CBS" evidence="10">
    <location>
        <begin position="139"/>
        <end position="202"/>
    </location>
</feature>
<dbReference type="GO" id="GO:0005886">
    <property type="term" value="C:plasma membrane"/>
    <property type="evidence" value="ECO:0007669"/>
    <property type="project" value="UniProtKB-SubCell"/>
</dbReference>
<evidence type="ECO:0000259" key="10">
    <source>
        <dbReference type="PROSITE" id="PS51371"/>
    </source>
</evidence>
<evidence type="ECO:0000256" key="6">
    <source>
        <dbReference type="ARBA" id="ARBA00022989"/>
    </source>
</evidence>
<evidence type="ECO:0000313" key="12">
    <source>
        <dbReference type="Proteomes" id="UP000187735"/>
    </source>
</evidence>
<dbReference type="CDD" id="cd04606">
    <property type="entry name" value="CBS_pair_Mg_transporter"/>
    <property type="match status" value="1"/>
</dbReference>
<gene>
    <name evidence="11" type="ORF">Fuma_04659</name>
</gene>
<feature type="transmembrane region" description="Helical" evidence="9">
    <location>
        <begin position="409"/>
        <end position="435"/>
    </location>
</feature>
<dbReference type="Gene3D" id="1.10.357.20">
    <property type="entry name" value="SLC41 divalent cation transporters, integral membrane domain"/>
    <property type="match status" value="1"/>
</dbReference>
<protein>
    <recommendedName>
        <fullName evidence="9">Magnesium transporter MgtE</fullName>
    </recommendedName>
</protein>
<keyword evidence="4 9" id="KW-0812">Transmembrane</keyword>
<evidence type="ECO:0000256" key="4">
    <source>
        <dbReference type="ARBA" id="ARBA00022692"/>
    </source>
</evidence>
<dbReference type="PROSITE" id="PS51371">
    <property type="entry name" value="CBS"/>
    <property type="match status" value="2"/>
</dbReference>
<keyword evidence="5 9" id="KW-0460">Magnesium</keyword>
<dbReference type="EMBL" id="CP017641">
    <property type="protein sequence ID" value="APZ95007.1"/>
    <property type="molecule type" value="Genomic_DNA"/>
</dbReference>
<evidence type="ECO:0000256" key="1">
    <source>
        <dbReference type="ARBA" id="ARBA00004141"/>
    </source>
</evidence>
<keyword evidence="6 9" id="KW-1133">Transmembrane helix</keyword>
<dbReference type="Pfam" id="PF03448">
    <property type="entry name" value="MgtE_N"/>
    <property type="match status" value="1"/>
</dbReference>
<keyword evidence="8" id="KW-0129">CBS domain</keyword>
<dbReference type="InterPro" id="IPR006667">
    <property type="entry name" value="SLC41_membr_dom"/>
</dbReference>
<accession>A0A1P8WLS8</accession>
<dbReference type="SUPFAM" id="SSF161093">
    <property type="entry name" value="MgtE membrane domain-like"/>
    <property type="match status" value="1"/>
</dbReference>
<dbReference type="GO" id="GO:0015095">
    <property type="term" value="F:magnesium ion transmembrane transporter activity"/>
    <property type="evidence" value="ECO:0007669"/>
    <property type="project" value="UniProtKB-UniRule"/>
</dbReference>
<dbReference type="Pfam" id="PF01769">
    <property type="entry name" value="MgtE"/>
    <property type="match status" value="1"/>
</dbReference>
<dbReference type="Proteomes" id="UP000187735">
    <property type="component" value="Chromosome"/>
</dbReference>
<dbReference type="InterPro" id="IPR000644">
    <property type="entry name" value="CBS_dom"/>
</dbReference>
<evidence type="ECO:0000256" key="8">
    <source>
        <dbReference type="PROSITE-ProRule" id="PRU00703"/>
    </source>
</evidence>
<dbReference type="SUPFAM" id="SSF158791">
    <property type="entry name" value="MgtE N-terminal domain-like"/>
    <property type="match status" value="1"/>
</dbReference>
<dbReference type="AlphaFoldDB" id="A0A1P8WLS8"/>
<organism evidence="11 12">
    <name type="scientific">Fuerstiella marisgermanici</name>
    <dbReference type="NCBI Taxonomy" id="1891926"/>
    <lineage>
        <taxon>Bacteria</taxon>
        <taxon>Pseudomonadati</taxon>
        <taxon>Planctomycetota</taxon>
        <taxon>Planctomycetia</taxon>
        <taxon>Planctomycetales</taxon>
        <taxon>Planctomycetaceae</taxon>
        <taxon>Fuerstiella</taxon>
    </lineage>
</organism>
<dbReference type="SMART" id="SM00924">
    <property type="entry name" value="MgtE_N"/>
    <property type="match status" value="1"/>
</dbReference>
<feature type="domain" description="CBS" evidence="10">
    <location>
        <begin position="203"/>
        <end position="259"/>
    </location>
</feature>
<keyword evidence="9" id="KW-0479">Metal-binding</keyword>
<evidence type="ECO:0000256" key="5">
    <source>
        <dbReference type="ARBA" id="ARBA00022842"/>
    </source>
</evidence>
<dbReference type="Pfam" id="PF00571">
    <property type="entry name" value="CBS"/>
    <property type="match status" value="2"/>
</dbReference>
<name>A0A1P8WLS8_9PLAN</name>
<dbReference type="SMART" id="SM00116">
    <property type="entry name" value="CBS"/>
    <property type="match status" value="2"/>
</dbReference>
<dbReference type="SUPFAM" id="SSF54631">
    <property type="entry name" value="CBS-domain pair"/>
    <property type="match status" value="1"/>
</dbReference>
<dbReference type="InterPro" id="IPR038076">
    <property type="entry name" value="MgtE_N_sf"/>
</dbReference>
<feature type="transmembrane region" description="Helical" evidence="9">
    <location>
        <begin position="288"/>
        <end position="308"/>
    </location>
</feature>
<dbReference type="InterPro" id="IPR006669">
    <property type="entry name" value="MgtE_transporter"/>
</dbReference>
<dbReference type="Gene3D" id="1.25.60.10">
    <property type="entry name" value="MgtE N-terminal domain-like"/>
    <property type="match status" value="1"/>
</dbReference>
<comment type="similarity">
    <text evidence="2 9">Belongs to the SLC41A transporter family.</text>
</comment>
<dbReference type="PANTHER" id="PTHR43773:SF1">
    <property type="entry name" value="MAGNESIUM TRANSPORTER MGTE"/>
    <property type="match status" value="1"/>
</dbReference>
<proteinExistence type="inferred from homology"/>
<keyword evidence="12" id="KW-1185">Reference proteome</keyword>
<keyword evidence="7 9" id="KW-0472">Membrane</keyword>
<dbReference type="KEGG" id="fmr:Fuma_04659"/>
<dbReference type="NCBIfam" id="TIGR00400">
    <property type="entry name" value="mgtE"/>
    <property type="match status" value="1"/>
</dbReference>
<keyword evidence="9" id="KW-1003">Cell membrane</keyword>
<comment type="function">
    <text evidence="9">Acts as a magnesium transporter.</text>
</comment>
<dbReference type="GO" id="GO:0046872">
    <property type="term" value="F:metal ion binding"/>
    <property type="evidence" value="ECO:0007669"/>
    <property type="project" value="UniProtKB-KW"/>
</dbReference>
<feature type="transmembrane region" description="Helical" evidence="9">
    <location>
        <begin position="381"/>
        <end position="403"/>
    </location>
</feature>
<dbReference type="InterPro" id="IPR046342">
    <property type="entry name" value="CBS_dom_sf"/>
</dbReference>
<comment type="subunit">
    <text evidence="9">Homodimer.</text>
</comment>
<evidence type="ECO:0000256" key="2">
    <source>
        <dbReference type="ARBA" id="ARBA00009749"/>
    </source>
</evidence>
<dbReference type="InterPro" id="IPR036739">
    <property type="entry name" value="SLC41_membr_dom_sf"/>
</dbReference>
<reference evidence="11 12" key="1">
    <citation type="journal article" date="2016" name="Front. Microbiol.">
        <title>Fuerstia marisgermanicae gen. nov., sp. nov., an Unusual Member of the Phylum Planctomycetes from the German Wadden Sea.</title>
        <authorList>
            <person name="Kohn T."/>
            <person name="Heuer A."/>
            <person name="Jogler M."/>
            <person name="Vollmers J."/>
            <person name="Boedeker C."/>
            <person name="Bunk B."/>
            <person name="Rast P."/>
            <person name="Borchert D."/>
            <person name="Glockner I."/>
            <person name="Freese H.M."/>
            <person name="Klenk H.P."/>
            <person name="Overmann J."/>
            <person name="Kaster A.K."/>
            <person name="Rohde M."/>
            <person name="Wiegand S."/>
            <person name="Jogler C."/>
        </authorList>
    </citation>
    <scope>NUCLEOTIDE SEQUENCE [LARGE SCALE GENOMIC DNA]</scope>
    <source>
        <strain evidence="11 12">NH11</strain>
    </source>
</reference>
<dbReference type="Gene3D" id="3.10.580.10">
    <property type="entry name" value="CBS-domain"/>
    <property type="match status" value="1"/>
</dbReference>
<feature type="transmembrane region" description="Helical" evidence="9">
    <location>
        <begin position="447"/>
        <end position="469"/>
    </location>
</feature>
<feature type="transmembrane region" description="Helical" evidence="9">
    <location>
        <begin position="328"/>
        <end position="346"/>
    </location>
</feature>
<evidence type="ECO:0000256" key="9">
    <source>
        <dbReference type="RuleBase" id="RU362011"/>
    </source>
</evidence>
<evidence type="ECO:0000256" key="3">
    <source>
        <dbReference type="ARBA" id="ARBA00022448"/>
    </source>
</evidence>
<dbReference type="RefSeq" id="WP_229360721.1">
    <property type="nucleotide sequence ID" value="NZ_CP017641.1"/>
</dbReference>
<dbReference type="PANTHER" id="PTHR43773">
    <property type="entry name" value="MAGNESIUM TRANSPORTER MGTE"/>
    <property type="match status" value="1"/>
</dbReference>
<dbReference type="InterPro" id="IPR006668">
    <property type="entry name" value="Mg_transptr_MgtE_intracell_dom"/>
</dbReference>
<comment type="subcellular location">
    <subcellularLocation>
        <location evidence="9">Cell membrane</location>
        <topology evidence="9">Multi-pass membrane protein</topology>
    </subcellularLocation>
    <subcellularLocation>
        <location evidence="1">Membrane</location>
        <topology evidence="1">Multi-pass membrane protein</topology>
    </subcellularLocation>
</comment>
<keyword evidence="3 9" id="KW-0813">Transport</keyword>
<evidence type="ECO:0000313" key="11">
    <source>
        <dbReference type="EMBL" id="APZ95007.1"/>
    </source>
</evidence>
<evidence type="ECO:0000256" key="7">
    <source>
        <dbReference type="ARBA" id="ARBA00023136"/>
    </source>
</evidence>